<protein>
    <submittedName>
        <fullName evidence="2">Uncharacterized protein</fullName>
    </submittedName>
</protein>
<comment type="caution">
    <text evidence="2">The sequence shown here is derived from an EMBL/GenBank/DDBJ whole genome shotgun (WGS) entry which is preliminary data.</text>
</comment>
<organism evidence="2 3">
    <name type="scientific">Kitasatospora phosalacinea</name>
    <dbReference type="NCBI Taxonomy" id="2065"/>
    <lineage>
        <taxon>Bacteria</taxon>
        <taxon>Bacillati</taxon>
        <taxon>Actinomycetota</taxon>
        <taxon>Actinomycetes</taxon>
        <taxon>Kitasatosporales</taxon>
        <taxon>Streptomycetaceae</taxon>
        <taxon>Kitasatospora</taxon>
    </lineage>
</organism>
<dbReference type="AlphaFoldDB" id="A0A9W6PJX0"/>
<evidence type="ECO:0000256" key="1">
    <source>
        <dbReference type="SAM" id="MobiDB-lite"/>
    </source>
</evidence>
<sequence length="96" mass="10426">MIGDALRRRGTGRTRAVGAPAPVRPGEAGGRPRRSGGRAALPPPRRTGGHPGRQSFDVPRPRPEPGRIWEEAIRVLTGIGSVEAETMRRRMAEHFS</sequence>
<feature type="compositionally biased region" description="Low complexity" evidence="1">
    <location>
        <begin position="13"/>
        <end position="26"/>
    </location>
</feature>
<feature type="region of interest" description="Disordered" evidence="1">
    <location>
        <begin position="1"/>
        <end position="67"/>
    </location>
</feature>
<gene>
    <name evidence="2" type="ORF">Kpho01_41780</name>
</gene>
<evidence type="ECO:0000313" key="3">
    <source>
        <dbReference type="Proteomes" id="UP001165143"/>
    </source>
</evidence>
<dbReference type="Proteomes" id="UP001165143">
    <property type="component" value="Unassembled WGS sequence"/>
</dbReference>
<accession>A0A9W6PJX0</accession>
<name>A0A9W6PJX0_9ACTN</name>
<reference evidence="2" key="1">
    <citation type="submission" date="2023-02" db="EMBL/GenBank/DDBJ databases">
        <title>Kitasatospora phosalacinea NBRC 14362.</title>
        <authorList>
            <person name="Ichikawa N."/>
            <person name="Sato H."/>
            <person name="Tonouchi N."/>
        </authorList>
    </citation>
    <scope>NUCLEOTIDE SEQUENCE</scope>
    <source>
        <strain evidence="2">NBRC 14362</strain>
    </source>
</reference>
<dbReference type="EMBL" id="BSRX01000024">
    <property type="protein sequence ID" value="GLW56167.1"/>
    <property type="molecule type" value="Genomic_DNA"/>
</dbReference>
<proteinExistence type="predicted"/>
<evidence type="ECO:0000313" key="2">
    <source>
        <dbReference type="EMBL" id="GLW56167.1"/>
    </source>
</evidence>